<dbReference type="GO" id="GO:0004781">
    <property type="term" value="F:sulfate adenylyltransferase (ATP) activity"/>
    <property type="evidence" value="ECO:0000318"/>
    <property type="project" value="GO_Central"/>
</dbReference>
<name>A9A514_NITMS</name>
<dbReference type="HOGENOM" id="CLU_046932_2_3_2"/>
<dbReference type="EC" id="2.7.1.25" evidence="1 5"/>
<dbReference type="KEGG" id="nmr:Nmar_0023"/>
<comment type="function">
    <text evidence="5">Catalyzes the synthesis of activated sulfate.</text>
</comment>
<reference evidence="7 8" key="1">
    <citation type="journal article" date="2010" name="Proc. Natl. Acad. Sci. U.S.A.">
        <title>Nitrosopumilus maritimus genome reveals unique mechanisms for nitrification and autotrophy in globally distributed marine crenarchaea.</title>
        <authorList>
            <person name="Walker C.B."/>
            <person name="de la Torre J.R."/>
            <person name="Klotz M.G."/>
            <person name="Urakawa H."/>
            <person name="Pinel N."/>
            <person name="Arp D.J."/>
            <person name="Brochier-Armanet C."/>
            <person name="Chain P.S."/>
            <person name="Chan P.P."/>
            <person name="Gollabgir A."/>
            <person name="Hemp J."/>
            <person name="Hugler M."/>
            <person name="Karr E.A."/>
            <person name="Konneke M."/>
            <person name="Shin M."/>
            <person name="Lawton T.J."/>
            <person name="Lowe T."/>
            <person name="Martens-Habbena W."/>
            <person name="Sayavedra-Soto L.A."/>
            <person name="Lang D."/>
            <person name="Sievert S.M."/>
            <person name="Rosenzweig A.C."/>
            <person name="Manning G."/>
            <person name="Stahl D.A."/>
        </authorList>
    </citation>
    <scope>NUCLEOTIDE SEQUENCE [LARGE SCALE GENOMIC DNA]</scope>
    <source>
        <strain evidence="7 8">SCM1</strain>
    </source>
</reference>
<protein>
    <recommendedName>
        <fullName evidence="1 5">Adenylyl-sulfate kinase</fullName>
        <ecNumber evidence="1 5">2.7.1.25</ecNumber>
    </recommendedName>
</protein>
<dbReference type="NCBIfam" id="TIGR00455">
    <property type="entry name" value="apsK"/>
    <property type="match status" value="1"/>
</dbReference>
<dbReference type="FunFam" id="3.40.50.300:FF:004421">
    <property type="entry name" value="Adenylyl-sulfate kinase"/>
    <property type="match status" value="1"/>
</dbReference>
<evidence type="ECO:0000259" key="6">
    <source>
        <dbReference type="Pfam" id="PF01583"/>
    </source>
</evidence>
<organism evidence="7 8">
    <name type="scientific">Nitrosopumilus maritimus (strain SCM1)</name>
    <dbReference type="NCBI Taxonomy" id="436308"/>
    <lineage>
        <taxon>Archaea</taxon>
        <taxon>Nitrososphaerota</taxon>
        <taxon>Nitrososphaeria</taxon>
        <taxon>Nitrosopumilales</taxon>
        <taxon>Nitrosopumilaceae</taxon>
        <taxon>Nitrosopumilus</taxon>
    </lineage>
</organism>
<comment type="pathway">
    <text evidence="5">Sulfur metabolism; hydrogen sulfide biosynthesis; sulfite from sulfate: step 2/3.</text>
</comment>
<dbReference type="STRING" id="436308.Nmar_0023"/>
<dbReference type="GO" id="GO:0070814">
    <property type="term" value="P:hydrogen sulfide biosynthetic process"/>
    <property type="evidence" value="ECO:0007669"/>
    <property type="project" value="UniProtKB-UniPathway"/>
</dbReference>
<keyword evidence="8" id="KW-1185">Reference proteome</keyword>
<feature type="domain" description="APS kinase" evidence="6">
    <location>
        <begin position="11"/>
        <end position="156"/>
    </location>
</feature>
<dbReference type="Pfam" id="PF01583">
    <property type="entry name" value="APS_kinase"/>
    <property type="match status" value="1"/>
</dbReference>
<dbReference type="InterPro" id="IPR027417">
    <property type="entry name" value="P-loop_NTPase"/>
</dbReference>
<dbReference type="PhylomeDB" id="A9A514"/>
<dbReference type="EnsemblBacteria" id="ABX11923">
    <property type="protein sequence ID" value="ABX11923"/>
    <property type="gene ID" value="Nmar_0023"/>
</dbReference>
<evidence type="ECO:0000313" key="8">
    <source>
        <dbReference type="Proteomes" id="UP000000792"/>
    </source>
</evidence>
<accession>A9A514</accession>
<dbReference type="InterPro" id="IPR050512">
    <property type="entry name" value="Sulf_AdTrans/APS_kinase"/>
</dbReference>
<keyword evidence="4 5" id="KW-0067">ATP-binding</keyword>
<comment type="catalytic activity">
    <reaction evidence="5">
        <text>adenosine 5'-phosphosulfate + ATP = 3'-phosphoadenylyl sulfate + ADP + H(+)</text>
        <dbReference type="Rhea" id="RHEA:24152"/>
        <dbReference type="ChEBI" id="CHEBI:15378"/>
        <dbReference type="ChEBI" id="CHEBI:30616"/>
        <dbReference type="ChEBI" id="CHEBI:58243"/>
        <dbReference type="ChEBI" id="CHEBI:58339"/>
        <dbReference type="ChEBI" id="CHEBI:456216"/>
        <dbReference type="EC" id="2.7.1.25"/>
    </reaction>
</comment>
<evidence type="ECO:0000313" key="7">
    <source>
        <dbReference type="EMBL" id="ABX11923.1"/>
    </source>
</evidence>
<keyword evidence="3 5" id="KW-0547">Nucleotide-binding</keyword>
<keyword evidence="2 5" id="KW-0808">Transferase</keyword>
<dbReference type="GO" id="GO:0019379">
    <property type="term" value="P:sulfate assimilation, phosphoadenylyl sulfate reduction by phosphoadenylyl-sulfate reductase (thioredoxin)"/>
    <property type="evidence" value="ECO:0000318"/>
    <property type="project" value="GO_Central"/>
</dbReference>
<dbReference type="Proteomes" id="UP000000792">
    <property type="component" value="Chromosome"/>
</dbReference>
<evidence type="ECO:0000256" key="2">
    <source>
        <dbReference type="ARBA" id="ARBA00022679"/>
    </source>
</evidence>
<dbReference type="CDD" id="cd02027">
    <property type="entry name" value="APSK"/>
    <property type="match status" value="1"/>
</dbReference>
<sequence length="179" mass="20043">MGKSEIFCMKPFVLWMTGLPCSGKTTIVKDLQKDIPNLAMLDGDELREWFSPKDFSKAGRDEHNKKVAHLAKLLLKHGVPSAVSLVSPYLENRENARTIVDAGDQFAECYVKCSLEECEKRDVKGMYAKARKGEIKGFTGIDDPYEAPEKADLIVDTENESLGDSANKVKEFLKSRNLL</sequence>
<evidence type="ECO:0000256" key="3">
    <source>
        <dbReference type="ARBA" id="ARBA00022741"/>
    </source>
</evidence>
<evidence type="ECO:0000256" key="4">
    <source>
        <dbReference type="ARBA" id="ARBA00022840"/>
    </source>
</evidence>
<comment type="similarity">
    <text evidence="5">Belongs to the APS kinase family.</text>
</comment>
<dbReference type="InterPro" id="IPR002891">
    <property type="entry name" value="APS"/>
</dbReference>
<dbReference type="InterPro" id="IPR059117">
    <property type="entry name" value="APS_kinase_dom"/>
</dbReference>
<evidence type="ECO:0000256" key="5">
    <source>
        <dbReference type="RuleBase" id="RU004347"/>
    </source>
</evidence>
<gene>
    <name evidence="7" type="ordered locus">Nmar_0023</name>
</gene>
<evidence type="ECO:0000256" key="1">
    <source>
        <dbReference type="ARBA" id="ARBA00012121"/>
    </source>
</evidence>
<dbReference type="GO" id="GO:0005524">
    <property type="term" value="F:ATP binding"/>
    <property type="evidence" value="ECO:0007669"/>
    <property type="project" value="UniProtKB-KW"/>
</dbReference>
<dbReference type="PANTHER" id="PTHR42700:SF1">
    <property type="entry name" value="SULFATE ADENYLYLTRANSFERASE"/>
    <property type="match status" value="1"/>
</dbReference>
<dbReference type="GO" id="GO:0004020">
    <property type="term" value="F:adenylylsulfate kinase activity"/>
    <property type="evidence" value="ECO:0007669"/>
    <property type="project" value="UniProtKB-EC"/>
</dbReference>
<keyword evidence="5 7" id="KW-0418">Kinase</keyword>
<proteinExistence type="inferred from homology"/>
<dbReference type="Gene3D" id="3.40.50.300">
    <property type="entry name" value="P-loop containing nucleotide triphosphate hydrolases"/>
    <property type="match status" value="1"/>
</dbReference>
<dbReference type="eggNOG" id="arCOG01040">
    <property type="taxonomic scope" value="Archaea"/>
</dbReference>
<dbReference type="InParanoid" id="A9A514"/>
<dbReference type="UniPathway" id="UPA00140">
    <property type="reaction ID" value="UER00205"/>
</dbReference>
<dbReference type="AlphaFoldDB" id="A9A514"/>
<dbReference type="EMBL" id="CP000866">
    <property type="protein sequence ID" value="ABX11923.1"/>
    <property type="molecule type" value="Genomic_DNA"/>
</dbReference>
<dbReference type="PANTHER" id="PTHR42700">
    <property type="entry name" value="SULFATE ADENYLYLTRANSFERASE"/>
    <property type="match status" value="1"/>
</dbReference>
<dbReference type="SUPFAM" id="SSF52540">
    <property type="entry name" value="P-loop containing nucleoside triphosphate hydrolases"/>
    <property type="match status" value="1"/>
</dbReference>